<keyword evidence="1" id="KW-0805">Transcription regulation</keyword>
<dbReference type="PROSITE" id="PS51078">
    <property type="entry name" value="ICLR_ED"/>
    <property type="match status" value="1"/>
</dbReference>
<evidence type="ECO:0000256" key="3">
    <source>
        <dbReference type="ARBA" id="ARBA00023163"/>
    </source>
</evidence>
<dbReference type="Gene3D" id="1.10.10.10">
    <property type="entry name" value="Winged helix-like DNA-binding domain superfamily/Winged helix DNA-binding domain"/>
    <property type="match status" value="1"/>
</dbReference>
<proteinExistence type="predicted"/>
<dbReference type="RefSeq" id="WP_371753640.1">
    <property type="nucleotide sequence ID" value="NZ_JAYJLD010000008.1"/>
</dbReference>
<feature type="domain" description="IclR-ED" evidence="5">
    <location>
        <begin position="73"/>
        <end position="255"/>
    </location>
</feature>
<evidence type="ECO:0000259" key="5">
    <source>
        <dbReference type="PROSITE" id="PS51078"/>
    </source>
</evidence>
<reference evidence="6" key="1">
    <citation type="submission" date="2023-12" db="EMBL/GenBank/DDBJ databases">
        <title>Fervidustalea candida gen. nov., sp. nov., a novel member of the family Paenibacillaceae isolated from a geothermal area.</title>
        <authorList>
            <person name="Li W.-J."/>
            <person name="Jiao J.-Y."/>
            <person name="Chen Y."/>
        </authorList>
    </citation>
    <scope>NUCLEOTIDE SEQUENCE</scope>
    <source>
        <strain evidence="6">SYSU GA230002</strain>
    </source>
</reference>
<gene>
    <name evidence="6" type="ORF">VF724_07580</name>
</gene>
<dbReference type="InterPro" id="IPR036390">
    <property type="entry name" value="WH_DNA-bd_sf"/>
</dbReference>
<keyword evidence="2" id="KW-0238">DNA-binding</keyword>
<dbReference type="SMART" id="SM00346">
    <property type="entry name" value="HTH_ICLR"/>
    <property type="match status" value="1"/>
</dbReference>
<dbReference type="Pfam" id="PF09339">
    <property type="entry name" value="HTH_IclR"/>
    <property type="match status" value="1"/>
</dbReference>
<dbReference type="InterPro" id="IPR014757">
    <property type="entry name" value="Tscrpt_reg_IclR_C"/>
</dbReference>
<protein>
    <submittedName>
        <fullName evidence="6">IclR family transcriptional regulator</fullName>
    </submittedName>
</protein>
<dbReference type="Proteomes" id="UP001310386">
    <property type="component" value="Unassembled WGS sequence"/>
</dbReference>
<dbReference type="InterPro" id="IPR050707">
    <property type="entry name" value="HTH_MetabolicPath_Reg"/>
</dbReference>
<dbReference type="PANTHER" id="PTHR30136">
    <property type="entry name" value="HELIX-TURN-HELIX TRANSCRIPTIONAL REGULATOR, ICLR FAMILY"/>
    <property type="match status" value="1"/>
</dbReference>
<comment type="caution">
    <text evidence="6">The sequence shown here is derived from an EMBL/GenBank/DDBJ whole genome shotgun (WGS) entry which is preliminary data.</text>
</comment>
<sequence>MKEDQLSSSASSLENALQLLKMFTMDEPELRLSEIAEKLGVAASTAHRLVNTLVAEGFVVKDPRTNMYRLGASILAFGKMITAQIKLYREALPILQELVNKSNETAHIGILDQTDTVYLHKIECSHPVRLLSHSGKRNPAYCTGTGQLILAYQDERTVNRVIERGLVRKTPKTITRPDEFLSLLNTIRKQGFAIASEQLHEGVTSIAAPIRDLSGQVVASVAVVGPVQRITTARIRPLTHLVVQAGHEISERMGCKSIFETRI</sequence>
<dbReference type="Pfam" id="PF01614">
    <property type="entry name" value="IclR_C"/>
    <property type="match status" value="1"/>
</dbReference>
<evidence type="ECO:0000313" key="6">
    <source>
        <dbReference type="EMBL" id="MEB3101522.1"/>
    </source>
</evidence>
<dbReference type="SUPFAM" id="SSF46785">
    <property type="entry name" value="Winged helix' DNA-binding domain"/>
    <property type="match status" value="1"/>
</dbReference>
<name>A0ABU5ZI24_9BACL</name>
<dbReference type="EMBL" id="JAYJLD010000008">
    <property type="protein sequence ID" value="MEB3101522.1"/>
    <property type="molecule type" value="Genomic_DNA"/>
</dbReference>
<keyword evidence="3" id="KW-0804">Transcription</keyword>
<dbReference type="InterPro" id="IPR005471">
    <property type="entry name" value="Tscrpt_reg_IclR_N"/>
</dbReference>
<dbReference type="PROSITE" id="PS51077">
    <property type="entry name" value="HTH_ICLR"/>
    <property type="match status" value="1"/>
</dbReference>
<evidence type="ECO:0000259" key="4">
    <source>
        <dbReference type="PROSITE" id="PS51077"/>
    </source>
</evidence>
<evidence type="ECO:0000313" key="7">
    <source>
        <dbReference type="Proteomes" id="UP001310386"/>
    </source>
</evidence>
<evidence type="ECO:0000256" key="1">
    <source>
        <dbReference type="ARBA" id="ARBA00023015"/>
    </source>
</evidence>
<dbReference type="PANTHER" id="PTHR30136:SF24">
    <property type="entry name" value="HTH-TYPE TRANSCRIPTIONAL REPRESSOR ALLR"/>
    <property type="match status" value="1"/>
</dbReference>
<dbReference type="Gene3D" id="3.30.450.40">
    <property type="match status" value="1"/>
</dbReference>
<organism evidence="6 7">
    <name type="scientific">Ferviditalea candida</name>
    <dbReference type="NCBI Taxonomy" id="3108399"/>
    <lineage>
        <taxon>Bacteria</taxon>
        <taxon>Bacillati</taxon>
        <taxon>Bacillota</taxon>
        <taxon>Bacilli</taxon>
        <taxon>Bacillales</taxon>
        <taxon>Paenibacillaceae</taxon>
        <taxon>Ferviditalea</taxon>
    </lineage>
</organism>
<accession>A0ABU5ZI24</accession>
<evidence type="ECO:0000256" key="2">
    <source>
        <dbReference type="ARBA" id="ARBA00023125"/>
    </source>
</evidence>
<feature type="domain" description="HTH iclR-type" evidence="4">
    <location>
        <begin position="10"/>
        <end position="72"/>
    </location>
</feature>
<dbReference type="InterPro" id="IPR029016">
    <property type="entry name" value="GAF-like_dom_sf"/>
</dbReference>
<dbReference type="SUPFAM" id="SSF55781">
    <property type="entry name" value="GAF domain-like"/>
    <property type="match status" value="1"/>
</dbReference>
<dbReference type="InterPro" id="IPR036388">
    <property type="entry name" value="WH-like_DNA-bd_sf"/>
</dbReference>
<keyword evidence="7" id="KW-1185">Reference proteome</keyword>